<sequence>MPFRRLLRERAGSRGERPAVENTEAYRREIETLRSTNATLARQMLNRDAQFEDDMEELRKKMRRQDARMLMKDNQILKMKRAVDEQNLEIQEYKEQVAELEEQLKTSKAQFETSKAKFAASAEKWRRKINKTAEEVFTDFQLKCQKQVKEHLQYVHEEMAALRLDLQDSRDEETRLLQELVELQDDMGDLQQMFRADRWEDVVGSALRMKDRFAEMEEKSQENKDLRQELDSLRQELQSLRSQRSSVVLDGVREFTEETDVTQDEQDNSVTMDEEHDLLCEKDAAILDTASLASRLSCCDDHT</sequence>
<name>A0A8K0F0C5_BRALA</name>
<evidence type="ECO:0000313" key="4">
    <source>
        <dbReference type="Proteomes" id="UP000838412"/>
    </source>
</evidence>
<feature type="coiled-coil region" evidence="1">
    <location>
        <begin position="23"/>
        <end position="117"/>
    </location>
</feature>
<feature type="coiled-coil region" evidence="1">
    <location>
        <begin position="159"/>
        <end position="250"/>
    </location>
</feature>
<organism evidence="3 4">
    <name type="scientific">Branchiostoma lanceolatum</name>
    <name type="common">Common lancelet</name>
    <name type="synonym">Amphioxus lanceolatum</name>
    <dbReference type="NCBI Taxonomy" id="7740"/>
    <lineage>
        <taxon>Eukaryota</taxon>
        <taxon>Metazoa</taxon>
        <taxon>Chordata</taxon>
        <taxon>Cephalochordata</taxon>
        <taxon>Leptocardii</taxon>
        <taxon>Amphioxiformes</taxon>
        <taxon>Branchiostomatidae</taxon>
        <taxon>Branchiostoma</taxon>
    </lineage>
</organism>
<reference evidence="3" key="1">
    <citation type="submission" date="2022-01" db="EMBL/GenBank/DDBJ databases">
        <authorList>
            <person name="Braso-Vives M."/>
        </authorList>
    </citation>
    <scope>NUCLEOTIDE SEQUENCE</scope>
</reference>
<feature type="region of interest" description="Disordered" evidence="2">
    <location>
        <begin position="1"/>
        <end position="21"/>
    </location>
</feature>
<dbReference type="EMBL" id="OV696692">
    <property type="protein sequence ID" value="CAH1269271.1"/>
    <property type="molecule type" value="Genomic_DNA"/>
</dbReference>
<evidence type="ECO:0000313" key="3">
    <source>
        <dbReference type="EMBL" id="CAH1269271.1"/>
    </source>
</evidence>
<dbReference type="Proteomes" id="UP000838412">
    <property type="component" value="Chromosome 7"/>
</dbReference>
<gene>
    <name evidence="3" type="primary">Hypp4139</name>
    <name evidence="3" type="ORF">BLAG_LOCUS21973</name>
</gene>
<evidence type="ECO:0000256" key="1">
    <source>
        <dbReference type="SAM" id="Coils"/>
    </source>
</evidence>
<keyword evidence="4" id="KW-1185">Reference proteome</keyword>
<keyword evidence="1" id="KW-0175">Coiled coil</keyword>
<protein>
    <submittedName>
        <fullName evidence="3">Hypp4139 protein</fullName>
    </submittedName>
</protein>
<dbReference type="AlphaFoldDB" id="A0A8K0F0C5"/>
<accession>A0A8K0F0C5</accession>
<proteinExistence type="predicted"/>
<dbReference type="OrthoDB" id="10446084at2759"/>
<evidence type="ECO:0000256" key="2">
    <source>
        <dbReference type="SAM" id="MobiDB-lite"/>
    </source>
</evidence>